<feature type="compositionally biased region" description="Basic and acidic residues" evidence="1">
    <location>
        <begin position="125"/>
        <end position="139"/>
    </location>
</feature>
<gene>
    <name evidence="3" type="ORF">DSTB1V02_LOCUS8897</name>
</gene>
<evidence type="ECO:0000313" key="4">
    <source>
        <dbReference type="Proteomes" id="UP000677054"/>
    </source>
</evidence>
<keyword evidence="4" id="KW-1185">Reference proteome</keyword>
<dbReference type="EMBL" id="LR901656">
    <property type="protein sequence ID" value="CAD7249096.1"/>
    <property type="molecule type" value="Genomic_DNA"/>
</dbReference>
<organism evidence="3">
    <name type="scientific">Darwinula stevensoni</name>
    <dbReference type="NCBI Taxonomy" id="69355"/>
    <lineage>
        <taxon>Eukaryota</taxon>
        <taxon>Metazoa</taxon>
        <taxon>Ecdysozoa</taxon>
        <taxon>Arthropoda</taxon>
        <taxon>Crustacea</taxon>
        <taxon>Oligostraca</taxon>
        <taxon>Ostracoda</taxon>
        <taxon>Podocopa</taxon>
        <taxon>Podocopida</taxon>
        <taxon>Darwinulocopina</taxon>
        <taxon>Darwinuloidea</taxon>
        <taxon>Darwinulidae</taxon>
        <taxon>Darwinula</taxon>
    </lineage>
</organism>
<name>A0A7R8XEH9_9CRUS</name>
<dbReference type="InterPro" id="IPR040219">
    <property type="entry name" value="KIAA1143-like"/>
</dbReference>
<feature type="compositionally biased region" description="Basic and acidic residues" evidence="1">
    <location>
        <begin position="64"/>
        <end position="85"/>
    </location>
</feature>
<dbReference type="EMBL" id="CAJPEV010002139">
    <property type="protein sequence ID" value="CAG0895815.1"/>
    <property type="molecule type" value="Genomic_DNA"/>
</dbReference>
<feature type="region of interest" description="Disordered" evidence="1">
    <location>
        <begin position="44"/>
        <end position="157"/>
    </location>
</feature>
<evidence type="ECO:0000313" key="3">
    <source>
        <dbReference type="EMBL" id="CAD7249096.1"/>
    </source>
</evidence>
<protein>
    <recommendedName>
        <fullName evidence="2">DUF4604 domain-containing protein</fullName>
    </recommendedName>
</protein>
<dbReference type="Proteomes" id="UP000677054">
    <property type="component" value="Unassembled WGS sequence"/>
</dbReference>
<dbReference type="PANTHER" id="PTHR31195:SF2">
    <property type="entry name" value="GEO02494P1"/>
    <property type="match status" value="1"/>
</dbReference>
<evidence type="ECO:0000259" key="2">
    <source>
        <dbReference type="Pfam" id="PF15377"/>
    </source>
</evidence>
<dbReference type="OrthoDB" id="10043580at2759"/>
<dbReference type="InterPro" id="IPR027911">
    <property type="entry name" value="DUF4604"/>
</dbReference>
<evidence type="ECO:0000256" key="1">
    <source>
        <dbReference type="SAM" id="MobiDB-lite"/>
    </source>
</evidence>
<dbReference type="PANTHER" id="PTHR31195">
    <property type="entry name" value="GEO02494P1"/>
    <property type="match status" value="1"/>
</dbReference>
<dbReference type="Pfam" id="PF15377">
    <property type="entry name" value="DUF4604"/>
    <property type="match status" value="1"/>
</dbReference>
<reference evidence="3" key="1">
    <citation type="submission" date="2020-11" db="EMBL/GenBank/DDBJ databases">
        <authorList>
            <person name="Tran Van P."/>
        </authorList>
    </citation>
    <scope>NUCLEOTIDE SEQUENCE</scope>
</reference>
<dbReference type="AlphaFoldDB" id="A0A7R8XEH9"/>
<feature type="domain" description="DUF4604" evidence="2">
    <location>
        <begin position="4"/>
        <end position="154"/>
    </location>
</feature>
<proteinExistence type="predicted"/>
<sequence>MAKRNVAFVKPPEPEFLKKFKEKSGYKEGPDINTKRQALEAALDQAAEDKEDEQPQIVVLKPGDLSKEEVEGLKVEEKEEEKGGDAVEPARIVFKKPEKRKSEVLNTISSSKKDKDEDCSTGEGDSGRDKKRAKDASEKRKTKNARLLSFQDDDDDD</sequence>
<accession>A0A7R8XEH9</accession>